<evidence type="ECO:0000256" key="4">
    <source>
        <dbReference type="ARBA" id="ARBA00016461"/>
    </source>
</evidence>
<evidence type="ECO:0000256" key="7">
    <source>
        <dbReference type="ARBA" id="ARBA00022519"/>
    </source>
</evidence>
<evidence type="ECO:0000256" key="9">
    <source>
        <dbReference type="ARBA" id="ARBA00022748"/>
    </source>
</evidence>
<evidence type="ECO:0000256" key="11">
    <source>
        <dbReference type="ARBA" id="ARBA00023136"/>
    </source>
</evidence>
<dbReference type="RefSeq" id="WP_131907412.1">
    <property type="nucleotide sequence ID" value="NZ_BAAAFU010000007.1"/>
</dbReference>
<feature type="transmembrane region" description="Helical" evidence="12">
    <location>
        <begin position="12"/>
        <end position="34"/>
    </location>
</feature>
<gene>
    <name evidence="13" type="ORF">EV695_3653</name>
</gene>
<evidence type="ECO:0000256" key="1">
    <source>
        <dbReference type="ARBA" id="ARBA00002442"/>
    </source>
</evidence>
<dbReference type="AlphaFoldDB" id="A0A4V2P7S2"/>
<evidence type="ECO:0000256" key="2">
    <source>
        <dbReference type="ARBA" id="ARBA00004377"/>
    </source>
</evidence>
<sequence>MNEFFHMGGFGAYIWSAMGVAALLMVLEPMTLMYRRRAVIAQIKRTKRLEERRTNNQKN</sequence>
<comment type="similarity">
    <text evidence="3 12">Belongs to the CcmD/CycX/HelD family.</text>
</comment>
<comment type="function">
    <text evidence="1 12">Required for the export of heme to the periplasm for the biogenesis of c-type cytochromes.</text>
</comment>
<keyword evidence="14" id="KW-1185">Reference proteome</keyword>
<evidence type="ECO:0000256" key="6">
    <source>
        <dbReference type="ARBA" id="ARBA00022475"/>
    </source>
</evidence>
<dbReference type="NCBIfam" id="TIGR03141">
    <property type="entry name" value="cytochro_ccmD"/>
    <property type="match status" value="1"/>
</dbReference>
<evidence type="ECO:0000256" key="10">
    <source>
        <dbReference type="ARBA" id="ARBA00022989"/>
    </source>
</evidence>
<evidence type="ECO:0000256" key="12">
    <source>
        <dbReference type="RuleBase" id="RU363101"/>
    </source>
</evidence>
<keyword evidence="11 12" id="KW-0472">Membrane</keyword>
<evidence type="ECO:0000313" key="13">
    <source>
        <dbReference type="EMBL" id="TCJ82915.1"/>
    </source>
</evidence>
<dbReference type="GO" id="GO:0005886">
    <property type="term" value="C:plasma membrane"/>
    <property type="evidence" value="ECO:0007669"/>
    <property type="project" value="UniProtKB-SubCell"/>
</dbReference>
<dbReference type="Pfam" id="PF04995">
    <property type="entry name" value="CcmD"/>
    <property type="match status" value="1"/>
</dbReference>
<evidence type="ECO:0000313" key="14">
    <source>
        <dbReference type="Proteomes" id="UP000294887"/>
    </source>
</evidence>
<evidence type="ECO:0000256" key="5">
    <source>
        <dbReference type="ARBA" id="ARBA00022448"/>
    </source>
</evidence>
<reference evidence="13 14" key="1">
    <citation type="submission" date="2019-03" db="EMBL/GenBank/DDBJ databases">
        <title>Genomic Encyclopedia of Type Strains, Phase IV (KMG-IV): sequencing the most valuable type-strain genomes for metagenomic binning, comparative biology and taxonomic classification.</title>
        <authorList>
            <person name="Goeker M."/>
        </authorList>
    </citation>
    <scope>NUCLEOTIDE SEQUENCE [LARGE SCALE GENOMIC DNA]</scope>
    <source>
        <strain evidence="13 14">DSM 24830</strain>
    </source>
</reference>
<accession>A0A4V2P7S2</accession>
<dbReference type="EMBL" id="SMFQ01000005">
    <property type="protein sequence ID" value="TCJ82915.1"/>
    <property type="molecule type" value="Genomic_DNA"/>
</dbReference>
<keyword evidence="8 12" id="KW-0812">Transmembrane</keyword>
<dbReference type="InterPro" id="IPR052075">
    <property type="entry name" value="Heme_exporter_D"/>
</dbReference>
<dbReference type="GO" id="GO:0015886">
    <property type="term" value="P:heme transport"/>
    <property type="evidence" value="ECO:0007669"/>
    <property type="project" value="InterPro"/>
</dbReference>
<comment type="subcellular location">
    <subcellularLocation>
        <location evidence="2 12">Cell inner membrane</location>
        <topology evidence="2 12">Single-pass membrane protein</topology>
    </subcellularLocation>
</comment>
<name>A0A4V2P7S2_9GAMM</name>
<keyword evidence="10 12" id="KW-1133">Transmembrane helix</keyword>
<keyword evidence="9 12" id="KW-0201">Cytochrome c-type biogenesis</keyword>
<keyword evidence="5 12" id="KW-0813">Transport</keyword>
<dbReference type="OrthoDB" id="9815607at2"/>
<protein>
    <recommendedName>
        <fullName evidence="4 12">Heme exporter protein D</fullName>
    </recommendedName>
</protein>
<dbReference type="GO" id="GO:0017004">
    <property type="term" value="P:cytochrome complex assembly"/>
    <property type="evidence" value="ECO:0007669"/>
    <property type="project" value="UniProtKB-KW"/>
</dbReference>
<dbReference type="Proteomes" id="UP000294887">
    <property type="component" value="Unassembled WGS sequence"/>
</dbReference>
<dbReference type="PANTHER" id="PTHR37531:SF1">
    <property type="entry name" value="HEME EXPORTER PROTEIN D"/>
    <property type="match status" value="1"/>
</dbReference>
<evidence type="ECO:0000256" key="3">
    <source>
        <dbReference type="ARBA" id="ARBA00008741"/>
    </source>
</evidence>
<dbReference type="GO" id="GO:1903607">
    <property type="term" value="P:cytochrome c biosynthetic process"/>
    <property type="evidence" value="ECO:0007669"/>
    <property type="project" value="TreeGrafter"/>
</dbReference>
<dbReference type="InterPro" id="IPR007078">
    <property type="entry name" value="Haem_export_protD_CcmD"/>
</dbReference>
<organism evidence="13 14">
    <name type="scientific">Cocleimonas flava</name>
    <dbReference type="NCBI Taxonomy" id="634765"/>
    <lineage>
        <taxon>Bacteria</taxon>
        <taxon>Pseudomonadati</taxon>
        <taxon>Pseudomonadota</taxon>
        <taxon>Gammaproteobacteria</taxon>
        <taxon>Thiotrichales</taxon>
        <taxon>Thiotrichaceae</taxon>
        <taxon>Cocleimonas</taxon>
    </lineage>
</organism>
<evidence type="ECO:0000256" key="8">
    <source>
        <dbReference type="ARBA" id="ARBA00022692"/>
    </source>
</evidence>
<dbReference type="PANTHER" id="PTHR37531">
    <property type="entry name" value="HEME EXPORTER PROTEIN D"/>
    <property type="match status" value="1"/>
</dbReference>
<proteinExistence type="inferred from homology"/>
<keyword evidence="6 12" id="KW-1003">Cell membrane</keyword>
<keyword evidence="7 12" id="KW-0997">Cell inner membrane</keyword>
<comment type="caution">
    <text evidence="13">The sequence shown here is derived from an EMBL/GenBank/DDBJ whole genome shotgun (WGS) entry which is preliminary data.</text>
</comment>